<evidence type="ECO:0000313" key="1">
    <source>
        <dbReference type="EMBL" id="TGL59710.1"/>
    </source>
</evidence>
<dbReference type="AlphaFoldDB" id="A0A4R9K430"/>
<accession>A0A4R9K430</accession>
<organism evidence="1 2">
    <name type="scientific">Leptospira ognonensis</name>
    <dbReference type="NCBI Taxonomy" id="2484945"/>
    <lineage>
        <taxon>Bacteria</taxon>
        <taxon>Pseudomonadati</taxon>
        <taxon>Spirochaetota</taxon>
        <taxon>Spirochaetia</taxon>
        <taxon>Leptospirales</taxon>
        <taxon>Leptospiraceae</taxon>
        <taxon>Leptospira</taxon>
    </lineage>
</organism>
<keyword evidence="2" id="KW-1185">Reference proteome</keyword>
<dbReference type="Proteomes" id="UP000297693">
    <property type="component" value="Unassembled WGS sequence"/>
</dbReference>
<dbReference type="OrthoDB" id="334106at2"/>
<dbReference type="RefSeq" id="WP_135623399.1">
    <property type="nucleotide sequence ID" value="NZ_RQGD01000023.1"/>
</dbReference>
<dbReference type="EMBL" id="RQGD01000023">
    <property type="protein sequence ID" value="TGL59710.1"/>
    <property type="molecule type" value="Genomic_DNA"/>
</dbReference>
<comment type="caution">
    <text evidence="1">The sequence shown here is derived from an EMBL/GenBank/DDBJ whole genome shotgun (WGS) entry which is preliminary data.</text>
</comment>
<proteinExistence type="predicted"/>
<evidence type="ECO:0000313" key="2">
    <source>
        <dbReference type="Proteomes" id="UP000297693"/>
    </source>
</evidence>
<gene>
    <name evidence="1" type="ORF">EHQ58_08165</name>
</gene>
<protein>
    <submittedName>
        <fullName evidence="1">Uncharacterized protein</fullName>
    </submittedName>
</protein>
<name>A0A4R9K430_9LEPT</name>
<sequence>MSDIVFQSKLPDSQKAELDRLIKSLLNDVNTKITHLGINNFIRLNDEIAKILVPILEDKID</sequence>
<reference evidence="1" key="1">
    <citation type="journal article" date="2019" name="PLoS Negl. Trop. Dis.">
        <title>Revisiting the worldwide diversity of Leptospira species in the environment.</title>
        <authorList>
            <person name="Vincent A.T."/>
            <person name="Schiettekatte O."/>
            <person name="Bourhy P."/>
            <person name="Veyrier F.J."/>
            <person name="Picardeau M."/>
        </authorList>
    </citation>
    <scope>NUCLEOTIDE SEQUENCE [LARGE SCALE GENOMIC DNA]</scope>
    <source>
        <strain evidence="1">201702476</strain>
    </source>
</reference>